<sequence length="65" mass="7419">MVPYSRTNLEQGDVEHIARHDPARVLREIQAHRATVDEYDIALGVCPRIAAVRADHPDCMEAWRP</sequence>
<organism evidence="1 2">
    <name type="scientific">Streptomyces niveus</name>
    <name type="common">Streptomyces spheroides</name>
    <dbReference type="NCBI Taxonomy" id="193462"/>
    <lineage>
        <taxon>Bacteria</taxon>
        <taxon>Bacillati</taxon>
        <taxon>Actinomycetota</taxon>
        <taxon>Actinomycetes</taxon>
        <taxon>Kitasatosporales</taxon>
        <taxon>Streptomycetaceae</taxon>
        <taxon>Streptomyces</taxon>
    </lineage>
</organism>
<dbReference type="Proteomes" id="UP001432209">
    <property type="component" value="Chromosome"/>
</dbReference>
<dbReference type="InterPro" id="IPR046193">
    <property type="entry name" value="DUF6221"/>
</dbReference>
<name>A0ABZ1ZX87_STRNV</name>
<dbReference type="RefSeq" id="WP_329074332.1">
    <property type="nucleotide sequence ID" value="NZ_CP109495.1"/>
</dbReference>
<proteinExistence type="predicted"/>
<gene>
    <name evidence="1" type="ORF">OG442_03530</name>
</gene>
<protein>
    <submittedName>
        <fullName evidence="1">DUF6221 family protein</fullName>
    </submittedName>
</protein>
<keyword evidence="2" id="KW-1185">Reference proteome</keyword>
<accession>A0ABZ1ZX87</accession>
<reference evidence="1" key="1">
    <citation type="submission" date="2022-10" db="EMBL/GenBank/DDBJ databases">
        <title>The complete genomes of actinobacterial strains from the NBC collection.</title>
        <authorList>
            <person name="Joergensen T.S."/>
            <person name="Alvarez Arevalo M."/>
            <person name="Sterndorff E.B."/>
            <person name="Faurdal D."/>
            <person name="Vuksanovic O."/>
            <person name="Mourched A.-S."/>
            <person name="Charusanti P."/>
            <person name="Shaw S."/>
            <person name="Blin K."/>
            <person name="Weber T."/>
        </authorList>
    </citation>
    <scope>NUCLEOTIDE SEQUENCE</scope>
    <source>
        <strain evidence="1">NBC_01432</strain>
    </source>
</reference>
<evidence type="ECO:0000313" key="2">
    <source>
        <dbReference type="Proteomes" id="UP001432209"/>
    </source>
</evidence>
<dbReference type="EMBL" id="CP109495">
    <property type="protein sequence ID" value="WUX50701.1"/>
    <property type="molecule type" value="Genomic_DNA"/>
</dbReference>
<evidence type="ECO:0000313" key="1">
    <source>
        <dbReference type="EMBL" id="WUX50701.1"/>
    </source>
</evidence>
<dbReference type="Pfam" id="PF19730">
    <property type="entry name" value="DUF6221"/>
    <property type="match status" value="1"/>
</dbReference>